<evidence type="ECO:0000256" key="2">
    <source>
        <dbReference type="SAM" id="Phobius"/>
    </source>
</evidence>
<evidence type="ECO:0000313" key="4">
    <source>
        <dbReference type="Proteomes" id="UP000280834"/>
    </source>
</evidence>
<keyword evidence="2" id="KW-0812">Transmembrane</keyword>
<feature type="transmembrane region" description="Helical" evidence="2">
    <location>
        <begin position="22"/>
        <end position="42"/>
    </location>
</feature>
<dbReference type="PANTHER" id="PTHR10686">
    <property type="entry name" value="FOLATE TRANSPORTER"/>
    <property type="match status" value="1"/>
</dbReference>
<organism evidence="3 4">
    <name type="scientific">Brugia timori</name>
    <dbReference type="NCBI Taxonomy" id="42155"/>
    <lineage>
        <taxon>Eukaryota</taxon>
        <taxon>Metazoa</taxon>
        <taxon>Ecdysozoa</taxon>
        <taxon>Nematoda</taxon>
        <taxon>Chromadorea</taxon>
        <taxon>Rhabditida</taxon>
        <taxon>Spirurina</taxon>
        <taxon>Spiruromorpha</taxon>
        <taxon>Filarioidea</taxon>
        <taxon>Onchocercidae</taxon>
        <taxon>Brugia</taxon>
    </lineage>
</organism>
<accession>A0A3P7T8S6</accession>
<dbReference type="PANTHER" id="PTHR10686:SF20">
    <property type="entry name" value="FOLATE TRANSPORTER 1"/>
    <property type="match status" value="1"/>
</dbReference>
<name>A0A3P7T8S6_9BILA</name>
<evidence type="ECO:0000313" key="3">
    <source>
        <dbReference type="EMBL" id="VDO16059.1"/>
    </source>
</evidence>
<dbReference type="AlphaFoldDB" id="A0A3P7T8S6"/>
<dbReference type="GO" id="GO:0090482">
    <property type="term" value="F:vitamin transmembrane transporter activity"/>
    <property type="evidence" value="ECO:0007669"/>
    <property type="project" value="InterPro"/>
</dbReference>
<feature type="transmembrane region" description="Helical" evidence="2">
    <location>
        <begin position="70"/>
        <end position="89"/>
    </location>
</feature>
<evidence type="ECO:0000256" key="1">
    <source>
        <dbReference type="ARBA" id="ARBA00005773"/>
    </source>
</evidence>
<protein>
    <submittedName>
        <fullName evidence="3">Uncharacterized protein</fullName>
    </submittedName>
</protein>
<reference evidence="3 4" key="1">
    <citation type="submission" date="2018-11" db="EMBL/GenBank/DDBJ databases">
        <authorList>
            <consortium name="Pathogen Informatics"/>
        </authorList>
    </citation>
    <scope>NUCLEOTIDE SEQUENCE [LARGE SCALE GENOMIC DNA]</scope>
</reference>
<sequence>MENVLIAANDLREKIMETNSKYFLQFITIMHWKLIIVLVSAIKVLRPATLFLTPCLISAPKNFTNVHSEIYPFWTYSYLVALVPSFFLTDIL</sequence>
<dbReference type="Proteomes" id="UP000280834">
    <property type="component" value="Unassembled WGS sequence"/>
</dbReference>
<gene>
    <name evidence="3" type="ORF">BTMF_LOCUS4082</name>
</gene>
<keyword evidence="4" id="KW-1185">Reference proteome</keyword>
<keyword evidence="2" id="KW-0472">Membrane</keyword>
<proteinExistence type="inferred from homology"/>
<dbReference type="Pfam" id="PF01770">
    <property type="entry name" value="Folate_carrier"/>
    <property type="match status" value="1"/>
</dbReference>
<dbReference type="EMBL" id="UZAG01003905">
    <property type="protein sequence ID" value="VDO16059.1"/>
    <property type="molecule type" value="Genomic_DNA"/>
</dbReference>
<keyword evidence="2" id="KW-1133">Transmembrane helix</keyword>
<dbReference type="InterPro" id="IPR002666">
    <property type="entry name" value="Folate_carrier"/>
</dbReference>
<comment type="similarity">
    <text evidence="1">Belongs to the reduced folate carrier (RFC) transporter (TC 2.A.48) family.</text>
</comment>
<dbReference type="GO" id="GO:0005886">
    <property type="term" value="C:plasma membrane"/>
    <property type="evidence" value="ECO:0007669"/>
    <property type="project" value="TreeGrafter"/>
</dbReference>